<evidence type="ECO:0000259" key="7">
    <source>
        <dbReference type="PROSITE" id="PS50850"/>
    </source>
</evidence>
<dbReference type="InterPro" id="IPR020846">
    <property type="entry name" value="MFS_dom"/>
</dbReference>
<proteinExistence type="predicted"/>
<evidence type="ECO:0000256" key="6">
    <source>
        <dbReference type="SAM" id="Phobius"/>
    </source>
</evidence>
<feature type="transmembrane region" description="Helical" evidence="6">
    <location>
        <begin position="150"/>
        <end position="169"/>
    </location>
</feature>
<dbReference type="InterPro" id="IPR036259">
    <property type="entry name" value="MFS_trans_sf"/>
</dbReference>
<dbReference type="Proteomes" id="UP001212741">
    <property type="component" value="Unassembled WGS sequence"/>
</dbReference>
<protein>
    <submittedName>
        <fullName evidence="8">MFS transporter</fullName>
    </submittedName>
</protein>
<dbReference type="Gene3D" id="1.20.1250.20">
    <property type="entry name" value="MFS general substrate transporter like domains"/>
    <property type="match status" value="1"/>
</dbReference>
<reference evidence="8" key="1">
    <citation type="submission" date="2023-01" db="EMBL/GenBank/DDBJ databases">
        <title>Human gut microbiome strain richness.</title>
        <authorList>
            <person name="Chen-Liaw A."/>
        </authorList>
    </citation>
    <scope>NUCLEOTIDE SEQUENCE</scope>
    <source>
        <strain evidence="8">D54st1_D6_D54t1_190329</strain>
    </source>
</reference>
<comment type="caution">
    <text evidence="8">The sequence shown here is derived from an EMBL/GenBank/DDBJ whole genome shotgun (WGS) entry which is preliminary data.</text>
</comment>
<keyword evidence="5 6" id="KW-0472">Membrane</keyword>
<dbReference type="PANTHER" id="PTHR43124:SF3">
    <property type="entry name" value="CHLORAMPHENICOL EFFLUX PUMP RV0191"/>
    <property type="match status" value="1"/>
</dbReference>
<feature type="domain" description="Major facilitator superfamily (MFS) profile" evidence="7">
    <location>
        <begin position="27"/>
        <end position="406"/>
    </location>
</feature>
<evidence type="ECO:0000256" key="4">
    <source>
        <dbReference type="ARBA" id="ARBA00022989"/>
    </source>
</evidence>
<feature type="transmembrane region" description="Helical" evidence="6">
    <location>
        <begin position="94"/>
        <end position="112"/>
    </location>
</feature>
<keyword evidence="4 6" id="KW-1133">Transmembrane helix</keyword>
<evidence type="ECO:0000256" key="3">
    <source>
        <dbReference type="ARBA" id="ARBA00022692"/>
    </source>
</evidence>
<feature type="transmembrane region" description="Helical" evidence="6">
    <location>
        <begin position="381"/>
        <end position="402"/>
    </location>
</feature>
<evidence type="ECO:0000313" key="9">
    <source>
        <dbReference type="Proteomes" id="UP001212741"/>
    </source>
</evidence>
<dbReference type="CDD" id="cd17324">
    <property type="entry name" value="MFS_NepI_like"/>
    <property type="match status" value="1"/>
</dbReference>
<evidence type="ECO:0000256" key="5">
    <source>
        <dbReference type="ARBA" id="ARBA00023136"/>
    </source>
</evidence>
<dbReference type="PANTHER" id="PTHR43124">
    <property type="entry name" value="PURINE EFFLUX PUMP PBUE"/>
    <property type="match status" value="1"/>
</dbReference>
<keyword evidence="3 6" id="KW-0812">Transmembrane</keyword>
<feature type="transmembrane region" description="Helical" evidence="6">
    <location>
        <begin position="223"/>
        <end position="245"/>
    </location>
</feature>
<gene>
    <name evidence="8" type="ORF">PMW86_07070</name>
</gene>
<dbReference type="GO" id="GO:0022857">
    <property type="term" value="F:transmembrane transporter activity"/>
    <property type="evidence" value="ECO:0007669"/>
    <property type="project" value="InterPro"/>
</dbReference>
<dbReference type="AlphaFoldDB" id="A0AAW6ANI3"/>
<dbReference type="GO" id="GO:0005886">
    <property type="term" value="C:plasma membrane"/>
    <property type="evidence" value="ECO:0007669"/>
    <property type="project" value="UniProtKB-SubCell"/>
</dbReference>
<feature type="transmembrane region" description="Helical" evidence="6">
    <location>
        <begin position="26"/>
        <end position="48"/>
    </location>
</feature>
<feature type="transmembrane region" description="Helical" evidence="6">
    <location>
        <begin position="181"/>
        <end position="202"/>
    </location>
</feature>
<dbReference type="SUPFAM" id="SSF103473">
    <property type="entry name" value="MFS general substrate transporter"/>
    <property type="match status" value="1"/>
</dbReference>
<keyword evidence="2" id="KW-1003">Cell membrane</keyword>
<evidence type="ECO:0000256" key="2">
    <source>
        <dbReference type="ARBA" id="ARBA00022475"/>
    </source>
</evidence>
<accession>A0AAW6ANI3</accession>
<feature type="transmembrane region" description="Helical" evidence="6">
    <location>
        <begin position="265"/>
        <end position="283"/>
    </location>
</feature>
<dbReference type="EMBL" id="JAQLEC010000024">
    <property type="protein sequence ID" value="MDB1839349.1"/>
    <property type="molecule type" value="Genomic_DNA"/>
</dbReference>
<sequence>MTTLTAATTPKSKSTAAALSPARTKLCLALLVLLGFSLGCSEFVVIGIESDLATELGISLATAGQLISVFALIYAIATPVLALSTGRFRRYQLLVYYSIVFVLGNLVMALAPNFQVLFISRIILGSVSGALLAVGVTYIPELLSPQQTSLAISVVYGAFSVAMVFVTSIGKFVADTLDWHVAMYGTLAFAVLICGALVAFMPRAGQTDEPATFREQAGLLREPSIITGMLIFLFGVGSVYVFYGYVTPYLEQVLGMGTVEASTTLMAYGVFCLISNILGGWIDARFGMKALLVTFVLQAAALLGLFAVGGTMPLALVFVFSLALLMYLFSVSCITHFMDVARSRHPKSMVLASSVEPMAFNVGISFGTAVGGAVVSSVGIAYVGAVGAVFSLVAWALTLVTIKLARWERRRQSAQPRMQA</sequence>
<dbReference type="InterPro" id="IPR050189">
    <property type="entry name" value="MFS_Efflux_Transporters"/>
</dbReference>
<feature type="transmembrane region" description="Helical" evidence="6">
    <location>
        <begin position="60"/>
        <end position="82"/>
    </location>
</feature>
<feature type="transmembrane region" description="Helical" evidence="6">
    <location>
        <begin position="358"/>
        <end position="375"/>
    </location>
</feature>
<dbReference type="PROSITE" id="PS50850">
    <property type="entry name" value="MFS"/>
    <property type="match status" value="1"/>
</dbReference>
<dbReference type="RefSeq" id="WP_271734365.1">
    <property type="nucleotide sequence ID" value="NZ_JADNPG010000023.1"/>
</dbReference>
<name>A0AAW6ANI3_9ACTN</name>
<evidence type="ECO:0000313" key="8">
    <source>
        <dbReference type="EMBL" id="MDB1839349.1"/>
    </source>
</evidence>
<feature type="transmembrane region" description="Helical" evidence="6">
    <location>
        <begin position="314"/>
        <end position="337"/>
    </location>
</feature>
<feature type="transmembrane region" description="Helical" evidence="6">
    <location>
        <begin position="118"/>
        <end position="138"/>
    </location>
</feature>
<dbReference type="InterPro" id="IPR011701">
    <property type="entry name" value="MFS"/>
</dbReference>
<feature type="transmembrane region" description="Helical" evidence="6">
    <location>
        <begin position="290"/>
        <end position="308"/>
    </location>
</feature>
<comment type="subcellular location">
    <subcellularLocation>
        <location evidence="1">Cell membrane</location>
        <topology evidence="1">Multi-pass membrane protein</topology>
    </subcellularLocation>
</comment>
<dbReference type="Pfam" id="PF07690">
    <property type="entry name" value="MFS_1"/>
    <property type="match status" value="1"/>
</dbReference>
<organism evidence="8 9">
    <name type="scientific">Collinsella aerofaciens</name>
    <dbReference type="NCBI Taxonomy" id="74426"/>
    <lineage>
        <taxon>Bacteria</taxon>
        <taxon>Bacillati</taxon>
        <taxon>Actinomycetota</taxon>
        <taxon>Coriobacteriia</taxon>
        <taxon>Coriobacteriales</taxon>
        <taxon>Coriobacteriaceae</taxon>
        <taxon>Collinsella</taxon>
    </lineage>
</organism>
<evidence type="ECO:0000256" key="1">
    <source>
        <dbReference type="ARBA" id="ARBA00004651"/>
    </source>
</evidence>